<organism evidence="1 2">
    <name type="scientific">Bradyrhizobium erythrophlei</name>
    <dbReference type="NCBI Taxonomy" id="1437360"/>
    <lineage>
        <taxon>Bacteria</taxon>
        <taxon>Pseudomonadati</taxon>
        <taxon>Pseudomonadota</taxon>
        <taxon>Alphaproteobacteria</taxon>
        <taxon>Hyphomicrobiales</taxon>
        <taxon>Nitrobacteraceae</taxon>
        <taxon>Bradyrhizobium</taxon>
    </lineage>
</organism>
<evidence type="ECO:0000313" key="2">
    <source>
        <dbReference type="Proteomes" id="UP000198992"/>
    </source>
</evidence>
<dbReference type="AlphaFoldDB" id="A0A1H4TVN0"/>
<accession>A0A1H4TVN0</accession>
<protein>
    <submittedName>
        <fullName evidence="1">Uncharacterized protein</fullName>
    </submittedName>
</protein>
<dbReference type="RefSeq" id="WP_092115546.1">
    <property type="nucleotide sequence ID" value="NZ_FNTH01000001.1"/>
</dbReference>
<proteinExistence type="predicted"/>
<evidence type="ECO:0000313" key="1">
    <source>
        <dbReference type="EMBL" id="SEC60121.1"/>
    </source>
</evidence>
<sequence>MNKIEPIGPTSLTEAPLPAGDVASFRPAKSAFAGFVTRLLVRAARRATEKRLAKGKVRTLWASTPILTLPLLARCDRMLGFRSSSLVFNTYYVTRSFDINLILFEGFLRLLRSRRGLGLFRRIVLAWALLRYDFFNYFYDRGLMLSDGRYGINPEELDLLYRSGKRLYTYAYGADVRARESTLKLGHPNLCEECPAPGKFCVCTTEMHASSIDRLKGRATAQIAMGDMVTYVPGCRDMHYWPIDASKLVARPPVYKAGDVLKVAHAPNHGHFKGTRLLIEAIDRLVKEGEKIELVSVQGVPNKKVIELFGASHVVADQFVAGFHGYTALEAMAMAKPVLCFLRDDRMMVDPATCPIINTRPDEIYDVLKRCLRGELDLNEIGKAGRRYVEAHYSLQAVAARLGRLYCETADLPEDLRASLTRHVSEFARDNHAS</sequence>
<reference evidence="1 2" key="1">
    <citation type="submission" date="2016-10" db="EMBL/GenBank/DDBJ databases">
        <authorList>
            <person name="de Groot N.N."/>
        </authorList>
    </citation>
    <scope>NUCLEOTIDE SEQUENCE [LARGE SCALE GENOMIC DNA]</scope>
    <source>
        <strain evidence="1 2">MT12</strain>
    </source>
</reference>
<dbReference type="OrthoDB" id="9809622at2"/>
<name>A0A1H4TVN0_9BRAD</name>
<dbReference type="Gene3D" id="3.40.50.2000">
    <property type="entry name" value="Glycogen Phosphorylase B"/>
    <property type="match status" value="1"/>
</dbReference>
<gene>
    <name evidence="1" type="ORF">SAMN05444164_2245</name>
</gene>
<dbReference type="SUPFAM" id="SSF53756">
    <property type="entry name" value="UDP-Glycosyltransferase/glycogen phosphorylase"/>
    <property type="match status" value="1"/>
</dbReference>
<dbReference type="Proteomes" id="UP000198992">
    <property type="component" value="Unassembled WGS sequence"/>
</dbReference>
<dbReference type="EMBL" id="FNTH01000001">
    <property type="protein sequence ID" value="SEC60121.1"/>
    <property type="molecule type" value="Genomic_DNA"/>
</dbReference>